<dbReference type="Pfam" id="PF02563">
    <property type="entry name" value="Poly_export"/>
    <property type="match status" value="1"/>
</dbReference>
<proteinExistence type="predicted"/>
<dbReference type="PANTHER" id="PTHR33619:SF3">
    <property type="entry name" value="POLYSACCHARIDE EXPORT PROTEIN GFCE-RELATED"/>
    <property type="match status" value="1"/>
</dbReference>
<dbReference type="InterPro" id="IPR003715">
    <property type="entry name" value="Poly_export_N"/>
</dbReference>
<dbReference type="PANTHER" id="PTHR33619">
    <property type="entry name" value="POLYSACCHARIDE EXPORT PROTEIN GFCE-RELATED"/>
    <property type="match status" value="1"/>
</dbReference>
<dbReference type="InterPro" id="IPR058781">
    <property type="entry name" value="HH_AprE-like"/>
</dbReference>
<evidence type="ECO:0000313" key="6">
    <source>
        <dbReference type="EMBL" id="USJ25695.1"/>
    </source>
</evidence>
<dbReference type="GO" id="GO:0015159">
    <property type="term" value="F:polysaccharide transmembrane transporter activity"/>
    <property type="evidence" value="ECO:0007669"/>
    <property type="project" value="InterPro"/>
</dbReference>
<dbReference type="RefSeq" id="WP_250807092.1">
    <property type="nucleotide sequence ID" value="NZ_CP098808.1"/>
</dbReference>
<evidence type="ECO:0000259" key="5">
    <source>
        <dbReference type="Pfam" id="PF25994"/>
    </source>
</evidence>
<dbReference type="Gene3D" id="3.10.560.10">
    <property type="entry name" value="Outer membrane lipoprotein wza domain like"/>
    <property type="match status" value="1"/>
</dbReference>
<keyword evidence="2" id="KW-0175">Coiled coil</keyword>
<keyword evidence="1 3" id="KW-0732">Signal</keyword>
<evidence type="ECO:0000256" key="1">
    <source>
        <dbReference type="ARBA" id="ARBA00022729"/>
    </source>
</evidence>
<dbReference type="AlphaFoldDB" id="A0A9Q8YAN3"/>
<dbReference type="Gene3D" id="3.30.1950.10">
    <property type="entry name" value="wza like domain"/>
    <property type="match status" value="1"/>
</dbReference>
<protein>
    <submittedName>
        <fullName evidence="6">Polysaccharide biosynthesis/export family protein</fullName>
    </submittedName>
</protein>
<evidence type="ECO:0000256" key="3">
    <source>
        <dbReference type="SAM" id="SignalP"/>
    </source>
</evidence>
<dbReference type="InterPro" id="IPR049712">
    <property type="entry name" value="Poly_export"/>
</dbReference>
<keyword evidence="6" id="KW-0614">Plasmid</keyword>
<name>A0A9Q8YAN3_ENSAD</name>
<reference evidence="6" key="1">
    <citation type="submission" date="2022-06" db="EMBL/GenBank/DDBJ databases">
        <title>Physiological and biochemical characterization and genomic elucidation of a strain of the genus Ensifer adhaerens M8 that combines arsenic oxidation and chromium reduction.</title>
        <authorList>
            <person name="Li X."/>
            <person name="Yu c."/>
        </authorList>
    </citation>
    <scope>NUCLEOTIDE SEQUENCE</scope>
    <source>
        <strain evidence="6">M8</strain>
        <plasmid evidence="6">pA</plasmid>
    </source>
</reference>
<geneLocation type="plasmid" evidence="6 7">
    <name>pA</name>
</geneLocation>
<gene>
    <name evidence="6" type="ORF">NE863_24815</name>
</gene>
<feature type="signal peptide" evidence="3">
    <location>
        <begin position="1"/>
        <end position="31"/>
    </location>
</feature>
<sequence length="439" mass="47593">MKFPAQTIFRIVSHIAFVATATLLLTGPLHAAGASTASTPSATASGAATASAVPTTQAAPAAYRVSVGDVLSFDILDDAELPTSLTIATDGAAAFPLIGAFKIEGRTIPEAVDALRSEYLSRQLLTDPKLSLSIVTVRPVLILGEVRTPGSFAYYPGLTVEQAVGLAGGPQTAMSNPADRIIAQAKLRGTIEETDVEIVREAVYTARLYAQLRGSEKVDLKDIPESVKMYVDEVSIGPVVAIEEKILKTDLLSTKNQMEILNQSIMQTEASLTILDKLKEQQEEVVALNEQVEARTLALRKRELNTESELSRVKMATSSEKSRLLELISEIGRSNRELANLKLQLETLKANREKEILTLLQEREATLKKLETQRQSTKEQMVLMAAAEVDSSKNEQVSFLYKIDRETGRGEAKTRQSIEATKVTAVLPGDVIFVSIAGL</sequence>
<feature type="coiled-coil region" evidence="2">
    <location>
        <begin position="324"/>
        <end position="380"/>
    </location>
</feature>
<evidence type="ECO:0000259" key="4">
    <source>
        <dbReference type="Pfam" id="PF02563"/>
    </source>
</evidence>
<feature type="domain" description="Polysaccharide export protein N-terminal" evidence="4">
    <location>
        <begin position="58"/>
        <end position="134"/>
    </location>
</feature>
<feature type="domain" description="AprE-like long alpha-helical hairpin" evidence="5">
    <location>
        <begin position="197"/>
        <end position="379"/>
    </location>
</feature>
<dbReference type="Pfam" id="PF25994">
    <property type="entry name" value="HH_AprE"/>
    <property type="match status" value="1"/>
</dbReference>
<dbReference type="Proteomes" id="UP001055460">
    <property type="component" value="Plasmid pA"/>
</dbReference>
<evidence type="ECO:0000256" key="2">
    <source>
        <dbReference type="SAM" id="Coils"/>
    </source>
</evidence>
<accession>A0A9Q8YAN3</accession>
<evidence type="ECO:0000313" key="7">
    <source>
        <dbReference type="Proteomes" id="UP001055460"/>
    </source>
</evidence>
<dbReference type="EMBL" id="CP098808">
    <property type="protein sequence ID" value="USJ25695.1"/>
    <property type="molecule type" value="Genomic_DNA"/>
</dbReference>
<organism evidence="6 7">
    <name type="scientific">Ensifer adhaerens</name>
    <name type="common">Sinorhizobium morelense</name>
    <dbReference type="NCBI Taxonomy" id="106592"/>
    <lineage>
        <taxon>Bacteria</taxon>
        <taxon>Pseudomonadati</taxon>
        <taxon>Pseudomonadota</taxon>
        <taxon>Alphaproteobacteria</taxon>
        <taxon>Hyphomicrobiales</taxon>
        <taxon>Rhizobiaceae</taxon>
        <taxon>Sinorhizobium/Ensifer group</taxon>
        <taxon>Ensifer</taxon>
    </lineage>
</organism>
<feature type="chain" id="PRO_5040121601" evidence="3">
    <location>
        <begin position="32"/>
        <end position="439"/>
    </location>
</feature>